<dbReference type="PANTHER" id="PTHR42852">
    <property type="entry name" value="THIOL:DISULFIDE INTERCHANGE PROTEIN DSBE"/>
    <property type="match status" value="1"/>
</dbReference>
<keyword evidence="4" id="KW-0676">Redox-active center</keyword>
<sequence>MRVIAITTLALFCLLSLMLFGVYYNRNLKKPSYHIVLPAIAGADRELRTENIEGAYVIHVFASWCTTCLEEHKIWMSIAGKKTIRVYGVAYLDVQHKTLEWLAKYGNPYATVAADYSGRTMKKLGVTGVPETLVFSHTGEMVMHVSGAMTEDLWKRISALVS</sequence>
<dbReference type="RefSeq" id="WP_075138684.1">
    <property type="nucleotide sequence ID" value="NZ_CP015994.1"/>
</dbReference>
<reference evidence="6" key="1">
    <citation type="submission" date="2018-06" db="EMBL/GenBank/DDBJ databases">
        <title>The Anaplasma ovis genome reveals a high proportion of pseudogenes.</title>
        <authorList>
            <person name="Liu Z."/>
            <person name="Peasley A.M."/>
            <person name="Yang J."/>
            <person name="Li Y."/>
            <person name="Guan G."/>
            <person name="Luo J."/>
            <person name="Yin H."/>
            <person name="Brayton K.A."/>
        </authorList>
    </citation>
    <scope>NUCLEOTIDE SEQUENCE [LARGE SCALE GENOMIC DNA]</scope>
    <source>
        <strain evidence="6">Haibei</strain>
    </source>
</reference>
<dbReference type="Gene3D" id="3.40.30.10">
    <property type="entry name" value="Glutaredoxin"/>
    <property type="match status" value="1"/>
</dbReference>
<keyword evidence="2" id="KW-0201">Cytochrome c-type biogenesis</keyword>
<gene>
    <name evidence="5" type="ORF">AOV_00395</name>
</gene>
<dbReference type="InterPro" id="IPR050553">
    <property type="entry name" value="Thioredoxin_ResA/DsbE_sf"/>
</dbReference>
<evidence type="ECO:0000313" key="5">
    <source>
        <dbReference type="EMBL" id="ASI48130.1"/>
    </source>
</evidence>
<evidence type="ECO:0000256" key="1">
    <source>
        <dbReference type="ARBA" id="ARBA00004196"/>
    </source>
</evidence>
<name>A0A2Z2L939_9RICK</name>
<dbReference type="PROSITE" id="PS00194">
    <property type="entry name" value="THIOREDOXIN_1"/>
    <property type="match status" value="1"/>
</dbReference>
<dbReference type="GO" id="GO:0030288">
    <property type="term" value="C:outer membrane-bounded periplasmic space"/>
    <property type="evidence" value="ECO:0007669"/>
    <property type="project" value="InterPro"/>
</dbReference>
<proteinExistence type="predicted"/>
<keyword evidence="3" id="KW-1015">Disulfide bond</keyword>
<dbReference type="GO" id="GO:0015036">
    <property type="term" value="F:disulfide oxidoreductase activity"/>
    <property type="evidence" value="ECO:0007669"/>
    <property type="project" value="InterPro"/>
</dbReference>
<dbReference type="AlphaFoldDB" id="A0A2Z2L939"/>
<dbReference type="KEGG" id="aoh:AOV_00395"/>
<evidence type="ECO:0000256" key="3">
    <source>
        <dbReference type="ARBA" id="ARBA00023157"/>
    </source>
</evidence>
<organism evidence="5 6">
    <name type="scientific">Anaplasma ovis str. Haibei</name>
    <dbReference type="NCBI Taxonomy" id="1248439"/>
    <lineage>
        <taxon>Bacteria</taxon>
        <taxon>Pseudomonadati</taxon>
        <taxon>Pseudomonadota</taxon>
        <taxon>Alphaproteobacteria</taxon>
        <taxon>Rickettsiales</taxon>
        <taxon>Anaplasmataceae</taxon>
        <taxon>Anaplasma</taxon>
    </lineage>
</organism>
<dbReference type="GO" id="GO:0017004">
    <property type="term" value="P:cytochrome complex assembly"/>
    <property type="evidence" value="ECO:0007669"/>
    <property type="project" value="UniProtKB-KW"/>
</dbReference>
<dbReference type="InterPro" id="IPR017937">
    <property type="entry name" value="Thioredoxin_CS"/>
</dbReference>
<comment type="subcellular location">
    <subcellularLocation>
        <location evidence="1">Cell envelope</location>
    </subcellularLocation>
</comment>
<dbReference type="SUPFAM" id="SSF52833">
    <property type="entry name" value="Thioredoxin-like"/>
    <property type="match status" value="1"/>
</dbReference>
<dbReference type="Proteomes" id="UP000259762">
    <property type="component" value="Chromosome"/>
</dbReference>
<protein>
    <submittedName>
        <fullName evidence="5">Thiol:disulfide interchange protein</fullName>
    </submittedName>
</protein>
<dbReference type="EMBL" id="CP015994">
    <property type="protein sequence ID" value="ASI48130.1"/>
    <property type="molecule type" value="Genomic_DNA"/>
</dbReference>
<dbReference type="InterPro" id="IPR004799">
    <property type="entry name" value="Periplasmic_diS_OxRdtase_DsbE"/>
</dbReference>
<dbReference type="PANTHER" id="PTHR42852:SF6">
    <property type="entry name" value="THIOL:DISULFIDE INTERCHANGE PROTEIN DSBE"/>
    <property type="match status" value="1"/>
</dbReference>
<reference evidence="5 6" key="2">
    <citation type="journal article" date="2019" name="BMC Genomics">
        <title>The Anaplasma ovis genome reveals a high proportion of pseudogenes.</title>
        <authorList>
            <person name="Liu Z."/>
            <person name="Peasley A.M."/>
            <person name="Yang J."/>
            <person name="Li Y."/>
            <person name="Guan G."/>
            <person name="Luo J."/>
            <person name="Yin H."/>
            <person name="Brayton K.A."/>
        </authorList>
    </citation>
    <scope>NUCLEOTIDE SEQUENCE [LARGE SCALE GENOMIC DNA]</scope>
    <source>
        <strain evidence="5 6">Haibei</strain>
    </source>
</reference>
<accession>A0A2Z2L939</accession>
<keyword evidence="6" id="KW-1185">Reference proteome</keyword>
<evidence type="ECO:0000313" key="6">
    <source>
        <dbReference type="Proteomes" id="UP000259762"/>
    </source>
</evidence>
<dbReference type="CDD" id="cd03010">
    <property type="entry name" value="TlpA_like_DsbE"/>
    <property type="match status" value="1"/>
</dbReference>
<dbReference type="OrthoDB" id="9799347at2"/>
<dbReference type="InterPro" id="IPR036249">
    <property type="entry name" value="Thioredoxin-like_sf"/>
</dbReference>
<evidence type="ECO:0000256" key="4">
    <source>
        <dbReference type="ARBA" id="ARBA00023284"/>
    </source>
</evidence>
<evidence type="ECO:0000256" key="2">
    <source>
        <dbReference type="ARBA" id="ARBA00022748"/>
    </source>
</evidence>